<keyword evidence="4" id="KW-1185">Reference proteome</keyword>
<dbReference type="PANTHER" id="PTHR28641:SF1">
    <property type="entry name" value="MALONYL-COA DECARBOXYLASE, MITOCHONDRIAL"/>
    <property type="match status" value="1"/>
</dbReference>
<dbReference type="Gene3D" id="3.40.630.150">
    <property type="entry name" value="Malonyl-CoA decarboxylase, catalytic domain"/>
    <property type="match status" value="2"/>
</dbReference>
<reference evidence="3" key="1">
    <citation type="submission" date="2022-10" db="EMBL/GenBank/DDBJ databases">
        <title>Roseovarius pelagicus sp. nov., isolated from Arctic seawater.</title>
        <authorList>
            <person name="Hong Y.W."/>
            <person name="Hwang C.Y."/>
        </authorList>
    </citation>
    <scope>NUCLEOTIDE SEQUENCE</scope>
    <source>
        <strain evidence="3">HL-MP18</strain>
    </source>
</reference>
<evidence type="ECO:0000259" key="1">
    <source>
        <dbReference type="Pfam" id="PF05292"/>
    </source>
</evidence>
<proteinExistence type="predicted"/>
<feature type="domain" description="Malonyl-CoA decarboxylase C-terminal" evidence="1">
    <location>
        <begin position="161"/>
        <end position="310"/>
    </location>
</feature>
<accession>A0ABY6D9T5</accession>
<dbReference type="Pfam" id="PF17408">
    <property type="entry name" value="MCD_N"/>
    <property type="match status" value="1"/>
</dbReference>
<dbReference type="Gene3D" id="1.20.140.90">
    <property type="entry name" value="Malonyl-CoA decarboxylase, oligemerization domain"/>
    <property type="match status" value="1"/>
</dbReference>
<dbReference type="InterPro" id="IPR042303">
    <property type="entry name" value="Malonyl_CoA_deC_C_sf"/>
</dbReference>
<dbReference type="InterPro" id="IPR035372">
    <property type="entry name" value="MCD_N"/>
</dbReference>
<gene>
    <name evidence="3" type="ORF">N7U68_17550</name>
</gene>
<dbReference type="InterPro" id="IPR038917">
    <property type="entry name" value="Malonyl_CoA_deC"/>
</dbReference>
<evidence type="ECO:0000259" key="2">
    <source>
        <dbReference type="Pfam" id="PF17408"/>
    </source>
</evidence>
<evidence type="ECO:0000313" key="4">
    <source>
        <dbReference type="Proteomes" id="UP001064087"/>
    </source>
</evidence>
<dbReference type="Proteomes" id="UP001064087">
    <property type="component" value="Chromosome"/>
</dbReference>
<dbReference type="Pfam" id="PF05292">
    <property type="entry name" value="MCD"/>
    <property type="match status" value="2"/>
</dbReference>
<dbReference type="InterPro" id="IPR007956">
    <property type="entry name" value="Malonyl_CoA_deC_C"/>
</dbReference>
<dbReference type="RefSeq" id="WP_263047660.1">
    <property type="nucleotide sequence ID" value="NZ_CP106738.1"/>
</dbReference>
<dbReference type="PANTHER" id="PTHR28641">
    <property type="match status" value="1"/>
</dbReference>
<organism evidence="3 4">
    <name type="scientific">Roseovarius pelagicus</name>
    <dbReference type="NCBI Taxonomy" id="2980108"/>
    <lineage>
        <taxon>Bacteria</taxon>
        <taxon>Pseudomonadati</taxon>
        <taxon>Pseudomonadota</taxon>
        <taxon>Alphaproteobacteria</taxon>
        <taxon>Rhodobacterales</taxon>
        <taxon>Roseobacteraceae</taxon>
        <taxon>Roseovarius</taxon>
    </lineage>
</organism>
<evidence type="ECO:0000313" key="3">
    <source>
        <dbReference type="EMBL" id="UXX82870.1"/>
    </source>
</evidence>
<feature type="domain" description="Malonyl-CoA decarboxylase C-terminal" evidence="1">
    <location>
        <begin position="316"/>
        <end position="379"/>
    </location>
</feature>
<name>A0ABY6D9T5_9RHOB</name>
<dbReference type="EMBL" id="CP106738">
    <property type="protein sequence ID" value="UXX82870.1"/>
    <property type="molecule type" value="Genomic_DNA"/>
</dbReference>
<sequence>MSLLADLLSTVFDRSSKVLSATKWDNRPIEDSIAELIGNRGEVRGMTLARQILDRYAAMEEEEKSAFFSYLATGMDIDAGKVRVALEAYEAEPSQSSYRAFMEAAEPTRQELVRRLNQVPGATGSLVAMRRDLLGMARKDASLAAIDLDFKHLFASWFNRGFLVLRPINWESPAHILEKIIQYEAVHAIDSWDDLRRRMQPSDRRCFAFFHPTMPNEPLIFVEVALTKGIPGSIQQVLADGRDVLSAEEADTAVFYSISNCQSGLAGISFGNSLIKQVVDDLSRGLPGLKTFVTLSPIPGLAKWLAAEGMNQPLASERLQQLAAQYLLQAKRSDGAPVDPVARFHLGNGATVHAVHSDADTSPNGLAQSGGAMVNYLYDLSAIAQNHERFAGSHEISSSPEVKALVRAAEKSNT</sequence>
<dbReference type="InterPro" id="IPR038351">
    <property type="entry name" value="MCD_N_sf"/>
</dbReference>
<feature type="domain" description="Malonyl-CoA decarboxylase N-terminal" evidence="2">
    <location>
        <begin position="78"/>
        <end position="158"/>
    </location>
</feature>
<protein>
    <submittedName>
        <fullName evidence="3">Malonyl-CoA decarboxylase</fullName>
    </submittedName>
</protein>